<dbReference type="WBParaSite" id="PSU_v2.g21095.t1">
    <property type="protein sequence ID" value="PSU_v2.g21095.t1"/>
    <property type="gene ID" value="PSU_v2.g21095"/>
</dbReference>
<evidence type="ECO:0000313" key="2">
    <source>
        <dbReference type="WBParaSite" id="PSU_v2.g21095.t1"/>
    </source>
</evidence>
<reference evidence="2" key="1">
    <citation type="submission" date="2022-11" db="UniProtKB">
        <authorList>
            <consortium name="WormBaseParasite"/>
        </authorList>
    </citation>
    <scope>IDENTIFICATION</scope>
</reference>
<evidence type="ECO:0000313" key="1">
    <source>
        <dbReference type="Proteomes" id="UP000887577"/>
    </source>
</evidence>
<proteinExistence type="predicted"/>
<keyword evidence="1" id="KW-1185">Reference proteome</keyword>
<dbReference type="Proteomes" id="UP000887577">
    <property type="component" value="Unplaced"/>
</dbReference>
<dbReference type="AlphaFoldDB" id="A0A914YNB2"/>
<organism evidence="1 2">
    <name type="scientific">Panagrolaimus superbus</name>
    <dbReference type="NCBI Taxonomy" id="310955"/>
    <lineage>
        <taxon>Eukaryota</taxon>
        <taxon>Metazoa</taxon>
        <taxon>Ecdysozoa</taxon>
        <taxon>Nematoda</taxon>
        <taxon>Chromadorea</taxon>
        <taxon>Rhabditida</taxon>
        <taxon>Tylenchina</taxon>
        <taxon>Panagrolaimomorpha</taxon>
        <taxon>Panagrolaimoidea</taxon>
        <taxon>Panagrolaimidae</taxon>
        <taxon>Panagrolaimus</taxon>
    </lineage>
</organism>
<name>A0A914YNB2_9BILA</name>
<protein>
    <submittedName>
        <fullName evidence="2">Uncharacterized protein</fullName>
    </submittedName>
</protein>
<sequence>MCLFLVIFGTATAQLGGGLGSGGLGGGSIGGANVEEPHHHKSSLIKDALKGAAIGAAGGAAAHALG</sequence>
<accession>A0A914YNB2</accession>